<dbReference type="InterPro" id="IPR013780">
    <property type="entry name" value="Glyco_hydro_b"/>
</dbReference>
<accession>H8KS56</accession>
<dbReference type="HOGENOM" id="CLU_051804_1_0_10"/>
<dbReference type="PANTHER" id="PTHR43042:SF2">
    <property type="entry name" value="SAM-DEPENDENT METHYLTRANSFERASE"/>
    <property type="match status" value="1"/>
</dbReference>
<proteinExistence type="predicted"/>
<dbReference type="CDD" id="cd02440">
    <property type="entry name" value="AdoMet_MTases"/>
    <property type="match status" value="1"/>
</dbReference>
<dbReference type="GO" id="GO:0032259">
    <property type="term" value="P:methylation"/>
    <property type="evidence" value="ECO:0007669"/>
    <property type="project" value="UniProtKB-KW"/>
</dbReference>
<dbReference type="Gene3D" id="2.60.40.1180">
    <property type="entry name" value="Golgi alpha-mannosidase II"/>
    <property type="match status" value="1"/>
</dbReference>
<dbReference type="Pfam" id="PF03602">
    <property type="entry name" value="Cons_hypoth95"/>
    <property type="match status" value="1"/>
</dbReference>
<keyword evidence="2" id="KW-1185">Reference proteome</keyword>
<dbReference type="Gene3D" id="3.40.50.150">
    <property type="entry name" value="Vaccinia Virus protein VP39"/>
    <property type="match status" value="1"/>
</dbReference>
<dbReference type="STRING" id="929556.Solca_2818"/>
<dbReference type="InterPro" id="IPR029063">
    <property type="entry name" value="SAM-dependent_MTases_sf"/>
</dbReference>
<evidence type="ECO:0000313" key="2">
    <source>
        <dbReference type="Proteomes" id="UP000007590"/>
    </source>
</evidence>
<dbReference type="PANTHER" id="PTHR43042">
    <property type="entry name" value="SAM-DEPENDENT METHYLTRANSFERASE"/>
    <property type="match status" value="1"/>
</dbReference>
<keyword evidence="1" id="KW-0489">Methyltransferase</keyword>
<protein>
    <submittedName>
        <fullName evidence="1">Putative SAM-dependent methyltransferase</fullName>
    </submittedName>
</protein>
<dbReference type="KEGG" id="scn:Solca_2818"/>
<name>H8KS56_SOLCM</name>
<dbReference type="SUPFAM" id="SSF53335">
    <property type="entry name" value="S-adenosyl-L-methionine-dependent methyltransferases"/>
    <property type="match status" value="1"/>
</dbReference>
<reference evidence="1" key="1">
    <citation type="submission" date="2012-02" db="EMBL/GenBank/DDBJ databases">
        <title>The complete genome of Solitalea canadensis DSM 3403.</title>
        <authorList>
            <consortium name="US DOE Joint Genome Institute (JGI-PGF)"/>
            <person name="Lucas S."/>
            <person name="Copeland A."/>
            <person name="Lapidus A."/>
            <person name="Glavina del Rio T."/>
            <person name="Dalin E."/>
            <person name="Tice H."/>
            <person name="Bruce D."/>
            <person name="Goodwin L."/>
            <person name="Pitluck S."/>
            <person name="Peters L."/>
            <person name="Ovchinnikova G."/>
            <person name="Lu M."/>
            <person name="Kyrpides N."/>
            <person name="Mavromatis K."/>
            <person name="Ivanova N."/>
            <person name="Brettin T."/>
            <person name="Detter J.C."/>
            <person name="Han C."/>
            <person name="Larimer F."/>
            <person name="Land M."/>
            <person name="Hauser L."/>
            <person name="Markowitz V."/>
            <person name="Cheng J.-F."/>
            <person name="Hugenholtz P."/>
            <person name="Woyke T."/>
            <person name="Wu D."/>
            <person name="Spring S."/>
            <person name="Schroeder M."/>
            <person name="Kopitz M."/>
            <person name="Brambilla E."/>
            <person name="Klenk H.-P."/>
            <person name="Eisen J.A."/>
        </authorList>
    </citation>
    <scope>NUCLEOTIDE SEQUENCE</scope>
    <source>
        <strain evidence="1">DSM 3403</strain>
    </source>
</reference>
<sequence>MIYQLLTMNKIKMIDLLTPTHWKDYELIDCGNFEKLERFGKYILIRPEPQAVWDKQLSEGEWQKLHHIKFKGRSATSGDWVKKGNAPDRWHIEYKTKDLDLKFRLGLTSFKHVGIFPEQAANWDYIAESINMMKTPQPKFLNIFAYTGGASIAAKNAGADTTHVDSIKQVVTWANENMELSGLKDIRWVVEDALKYVKREVKRGKKYNGIILDPPAYGNGPNGEKWKLEDQINEMMKDIVQLLDEQEHFLILNTYSLGFSSLIVENLVNTAFPKVKNLSIGELYLQATTGCKLPLGVWGKFRSF</sequence>
<dbReference type="Proteomes" id="UP000007590">
    <property type="component" value="Chromosome"/>
</dbReference>
<dbReference type="AlphaFoldDB" id="H8KS56"/>
<gene>
    <name evidence="1" type="ordered locus">Solca_2818</name>
</gene>
<evidence type="ECO:0000313" key="1">
    <source>
        <dbReference type="EMBL" id="AFD07844.1"/>
    </source>
</evidence>
<organism evidence="1 2">
    <name type="scientific">Solitalea canadensis (strain ATCC 29591 / DSM 3403 / JCM 21819 / LMG 8368 / NBRC 15130 / NCIMB 12057 / USAM 9D)</name>
    <name type="common">Flexibacter canadensis</name>
    <dbReference type="NCBI Taxonomy" id="929556"/>
    <lineage>
        <taxon>Bacteria</taxon>
        <taxon>Pseudomonadati</taxon>
        <taxon>Bacteroidota</taxon>
        <taxon>Sphingobacteriia</taxon>
        <taxon>Sphingobacteriales</taxon>
        <taxon>Sphingobacteriaceae</taxon>
        <taxon>Solitalea</taxon>
    </lineage>
</organism>
<dbReference type="eggNOG" id="COG1092">
    <property type="taxonomic scope" value="Bacteria"/>
</dbReference>
<dbReference type="EMBL" id="CP003349">
    <property type="protein sequence ID" value="AFD07844.1"/>
    <property type="molecule type" value="Genomic_DNA"/>
</dbReference>
<dbReference type="GO" id="GO:0008168">
    <property type="term" value="F:methyltransferase activity"/>
    <property type="evidence" value="ECO:0007669"/>
    <property type="project" value="UniProtKB-KW"/>
</dbReference>
<keyword evidence="1" id="KW-0808">Transferase</keyword>